<dbReference type="Pfam" id="PF13302">
    <property type="entry name" value="Acetyltransf_3"/>
    <property type="match status" value="1"/>
</dbReference>
<evidence type="ECO:0000313" key="3">
    <source>
        <dbReference type="Proteomes" id="UP001231924"/>
    </source>
</evidence>
<dbReference type="InterPro" id="IPR016181">
    <property type="entry name" value="Acyl_CoA_acyltransferase"/>
</dbReference>
<keyword evidence="3" id="KW-1185">Reference proteome</keyword>
<reference evidence="2 3" key="1">
    <citation type="submission" date="2023-06" db="EMBL/GenBank/DDBJ databases">
        <title>Actinomycetospora Odt1-22.</title>
        <authorList>
            <person name="Supong K."/>
        </authorList>
    </citation>
    <scope>NUCLEOTIDE SEQUENCE [LARGE SCALE GENOMIC DNA]</scope>
    <source>
        <strain evidence="2 3">Odt1-22</strain>
    </source>
</reference>
<dbReference type="InterPro" id="IPR051908">
    <property type="entry name" value="Ribosomal_N-acetyltransferase"/>
</dbReference>
<sequence>MTTTRETPTDGVVTLRALEPDDAPALLAGEDDDLVRWLSGARGTVDGVRRWIDDCAATWTGDWYAPGAALAWALCDASTAEVVGTLEVELSAVDLEPGEANLSYGVLAGRRGHHYAARGVALVLPWLAAHTGTATAVIRVDPANVHSLRVPLDAGFRRAGRTRRGARFVAPIAR</sequence>
<proteinExistence type="predicted"/>
<dbReference type="PANTHER" id="PTHR43441:SF10">
    <property type="entry name" value="ACETYLTRANSFERASE"/>
    <property type="match status" value="1"/>
</dbReference>
<comment type="caution">
    <text evidence="2">The sequence shown here is derived from an EMBL/GenBank/DDBJ whole genome shotgun (WGS) entry which is preliminary data.</text>
</comment>
<protein>
    <submittedName>
        <fullName evidence="2">GNAT family N-acetyltransferase</fullName>
    </submittedName>
</protein>
<dbReference type="PANTHER" id="PTHR43441">
    <property type="entry name" value="RIBOSOMAL-PROTEIN-SERINE ACETYLTRANSFERASE"/>
    <property type="match status" value="1"/>
</dbReference>
<organism evidence="2 3">
    <name type="scientific">Actinomycetospora termitidis</name>
    <dbReference type="NCBI Taxonomy" id="3053470"/>
    <lineage>
        <taxon>Bacteria</taxon>
        <taxon>Bacillati</taxon>
        <taxon>Actinomycetota</taxon>
        <taxon>Actinomycetes</taxon>
        <taxon>Pseudonocardiales</taxon>
        <taxon>Pseudonocardiaceae</taxon>
        <taxon>Actinomycetospora</taxon>
    </lineage>
</organism>
<name>A0ABT7MDB5_9PSEU</name>
<dbReference type="EMBL" id="JASVWF010000005">
    <property type="protein sequence ID" value="MDL5158650.1"/>
    <property type="molecule type" value="Genomic_DNA"/>
</dbReference>
<evidence type="ECO:0000313" key="2">
    <source>
        <dbReference type="EMBL" id="MDL5158650.1"/>
    </source>
</evidence>
<dbReference type="Proteomes" id="UP001231924">
    <property type="component" value="Unassembled WGS sequence"/>
</dbReference>
<accession>A0ABT7MDB5</accession>
<dbReference type="RefSeq" id="WP_286055188.1">
    <property type="nucleotide sequence ID" value="NZ_JASVWF010000005.1"/>
</dbReference>
<dbReference type="SUPFAM" id="SSF55729">
    <property type="entry name" value="Acyl-CoA N-acyltransferases (Nat)"/>
    <property type="match status" value="1"/>
</dbReference>
<feature type="domain" description="N-acetyltransferase" evidence="1">
    <location>
        <begin position="13"/>
        <end position="157"/>
    </location>
</feature>
<dbReference type="InterPro" id="IPR000182">
    <property type="entry name" value="GNAT_dom"/>
</dbReference>
<gene>
    <name evidence="2" type="ORF">QRT03_21965</name>
</gene>
<evidence type="ECO:0000259" key="1">
    <source>
        <dbReference type="Pfam" id="PF13302"/>
    </source>
</evidence>
<dbReference type="Gene3D" id="3.40.630.30">
    <property type="match status" value="1"/>
</dbReference>